<name>A0ABU0HV98_9HYPH</name>
<dbReference type="SUPFAM" id="SSF75005">
    <property type="entry name" value="Arabinanase/levansucrase/invertase"/>
    <property type="match status" value="1"/>
</dbReference>
<sequence>MTALVETEKRTRPAQPGRTTMAAAGTAVRTVRVRLDRTTLRGWHLRLLERLNQRPDCRLQIDAVQATGAGLPPNVELLFRLEATVHGVPRPGLSTPAEPLALAPYGRLDRTAPDLVIDLSGAETGSLPGVETWRLDYDGIPGETGLLVALFDRVEPVAALRDGSDAPIATGRFGAESHSVMLIAFEDYLARTITLIEAALSGGASRQMPDGTAPPALAHVAFDIGAMAARQRALKGLARRVARRLYTTCFHRERWRVGWRRTVGPDLIDLRRHPAGGWTDLPDNGRSFYADPFAVSRNGAVTLFVEEYDYARGKGVISAVPFGQDGPVGRPEAVLELDTHLSYPFVFEADGEVWMIPESCGTRSIDLYRAERFPGGWRHEAVLIPNVVASDPTLLRHGGRWWLFATVREGGSYSDSLHLWFADDFRGPWTAHPRNPVLIDVATARPAGPVVSRDGMLIRPVQDCRGGYGSALGLARIMRLDEDGFVQRLETRLAAGADWPGTRLHTYSAAGAFEFIDGSHRARVRLPL</sequence>
<keyword evidence="3" id="KW-1185">Reference proteome</keyword>
<protein>
    <recommendedName>
        <fullName evidence="1">Glucosamine inositolphosphorylceramide transferase 1 N-terminal domain-containing protein</fullName>
    </recommendedName>
</protein>
<accession>A0ABU0HV98</accession>
<evidence type="ECO:0000313" key="2">
    <source>
        <dbReference type="EMBL" id="MDQ0446252.1"/>
    </source>
</evidence>
<dbReference type="EMBL" id="JAUSVP010000002">
    <property type="protein sequence ID" value="MDQ0446252.1"/>
    <property type="molecule type" value="Genomic_DNA"/>
</dbReference>
<feature type="domain" description="Glucosamine inositolphosphorylceramide transferase 1 N-terminal" evidence="1">
    <location>
        <begin position="287"/>
        <end position="504"/>
    </location>
</feature>
<dbReference type="InterPro" id="IPR056442">
    <property type="entry name" value="GINT1_N"/>
</dbReference>
<gene>
    <name evidence="2" type="ORF">QO012_000741</name>
</gene>
<dbReference type="RefSeq" id="WP_370876530.1">
    <property type="nucleotide sequence ID" value="NZ_BPQE01000017.1"/>
</dbReference>
<evidence type="ECO:0000313" key="3">
    <source>
        <dbReference type="Proteomes" id="UP001231124"/>
    </source>
</evidence>
<comment type="caution">
    <text evidence="2">The sequence shown here is derived from an EMBL/GenBank/DDBJ whole genome shotgun (WGS) entry which is preliminary data.</text>
</comment>
<reference evidence="2 3" key="1">
    <citation type="submission" date="2023-07" db="EMBL/GenBank/DDBJ databases">
        <title>Genomic Encyclopedia of Type Strains, Phase IV (KMG-IV): sequencing the most valuable type-strain genomes for metagenomic binning, comparative biology and taxonomic classification.</title>
        <authorList>
            <person name="Goeker M."/>
        </authorList>
    </citation>
    <scope>NUCLEOTIDE SEQUENCE [LARGE SCALE GENOMIC DNA]</scope>
    <source>
        <strain evidence="2 3">DSM 19013</strain>
    </source>
</reference>
<evidence type="ECO:0000259" key="1">
    <source>
        <dbReference type="Pfam" id="PF24793"/>
    </source>
</evidence>
<organism evidence="2 3">
    <name type="scientific">Methylobacterium aerolatum</name>
    <dbReference type="NCBI Taxonomy" id="418708"/>
    <lineage>
        <taxon>Bacteria</taxon>
        <taxon>Pseudomonadati</taxon>
        <taxon>Pseudomonadota</taxon>
        <taxon>Alphaproteobacteria</taxon>
        <taxon>Hyphomicrobiales</taxon>
        <taxon>Methylobacteriaceae</taxon>
        <taxon>Methylobacterium</taxon>
    </lineage>
</organism>
<dbReference type="Pfam" id="PF24793">
    <property type="entry name" value="GINT1_N"/>
    <property type="match status" value="1"/>
</dbReference>
<proteinExistence type="predicted"/>
<dbReference type="Proteomes" id="UP001231124">
    <property type="component" value="Unassembled WGS sequence"/>
</dbReference>
<dbReference type="InterPro" id="IPR023296">
    <property type="entry name" value="Glyco_hydro_beta-prop_sf"/>
</dbReference>
<dbReference type="Gene3D" id="2.115.10.20">
    <property type="entry name" value="Glycosyl hydrolase domain, family 43"/>
    <property type="match status" value="1"/>
</dbReference>